<dbReference type="InterPro" id="IPR000504">
    <property type="entry name" value="RRM_dom"/>
</dbReference>
<feature type="region of interest" description="Disordered" evidence="3">
    <location>
        <begin position="122"/>
        <end position="154"/>
    </location>
</feature>
<dbReference type="Pfam" id="PF00076">
    <property type="entry name" value="RRM_1"/>
    <property type="match status" value="1"/>
</dbReference>
<dbReference type="PROSITE" id="PS50102">
    <property type="entry name" value="RRM"/>
    <property type="match status" value="1"/>
</dbReference>
<dbReference type="AlphaFoldDB" id="A0A7S2NYW4"/>
<dbReference type="PANTHER" id="PTHR48037:SF1">
    <property type="entry name" value="RRM DOMAIN-CONTAINING PROTEIN"/>
    <property type="match status" value="1"/>
</dbReference>
<accession>A0A7S2NYW4</accession>
<dbReference type="GO" id="GO:0003723">
    <property type="term" value="F:RNA binding"/>
    <property type="evidence" value="ECO:0007669"/>
    <property type="project" value="UniProtKB-UniRule"/>
</dbReference>
<name>A0A7S2NYW4_9STRA</name>
<evidence type="ECO:0000256" key="3">
    <source>
        <dbReference type="SAM" id="MobiDB-lite"/>
    </source>
</evidence>
<dbReference type="InterPro" id="IPR034168">
    <property type="entry name" value="PPIE_RRM"/>
</dbReference>
<dbReference type="PANTHER" id="PTHR48037">
    <property type="entry name" value="ATPASE E1"/>
    <property type="match status" value="1"/>
</dbReference>
<protein>
    <recommendedName>
        <fullName evidence="4">RRM domain-containing protein</fullName>
    </recommendedName>
</protein>
<evidence type="ECO:0000256" key="1">
    <source>
        <dbReference type="ARBA" id="ARBA00022884"/>
    </source>
</evidence>
<proteinExistence type="predicted"/>
<evidence type="ECO:0000313" key="5">
    <source>
        <dbReference type="EMBL" id="CAD9568095.1"/>
    </source>
</evidence>
<dbReference type="EMBL" id="HBGY01009908">
    <property type="protein sequence ID" value="CAD9568095.1"/>
    <property type="molecule type" value="Transcribed_RNA"/>
</dbReference>
<keyword evidence="1 2" id="KW-0694">RNA-binding</keyword>
<dbReference type="InterPro" id="IPR035979">
    <property type="entry name" value="RBD_domain_sf"/>
</dbReference>
<organism evidence="5">
    <name type="scientific">Leptocylindrus danicus</name>
    <dbReference type="NCBI Taxonomy" id="163516"/>
    <lineage>
        <taxon>Eukaryota</taxon>
        <taxon>Sar</taxon>
        <taxon>Stramenopiles</taxon>
        <taxon>Ochrophyta</taxon>
        <taxon>Bacillariophyta</taxon>
        <taxon>Coscinodiscophyceae</taxon>
        <taxon>Chaetocerotophycidae</taxon>
        <taxon>Leptocylindrales</taxon>
        <taxon>Leptocylindraceae</taxon>
        <taxon>Leptocylindrus</taxon>
    </lineage>
</organism>
<dbReference type="InterPro" id="IPR012677">
    <property type="entry name" value="Nucleotide-bd_a/b_plait_sf"/>
</dbReference>
<dbReference type="CDD" id="cd12347">
    <property type="entry name" value="RRM_PPIE"/>
    <property type="match status" value="1"/>
</dbReference>
<evidence type="ECO:0000259" key="4">
    <source>
        <dbReference type="PROSITE" id="PS50102"/>
    </source>
</evidence>
<reference evidence="5" key="1">
    <citation type="submission" date="2021-01" db="EMBL/GenBank/DDBJ databases">
        <authorList>
            <person name="Corre E."/>
            <person name="Pelletier E."/>
            <person name="Niang G."/>
            <person name="Scheremetjew M."/>
            <person name="Finn R."/>
            <person name="Kale V."/>
            <person name="Holt S."/>
            <person name="Cochrane G."/>
            <person name="Meng A."/>
            <person name="Brown T."/>
            <person name="Cohen L."/>
        </authorList>
    </citation>
    <scope>NUCLEOTIDE SEQUENCE</scope>
    <source>
        <strain evidence="5">B650</strain>
    </source>
</reference>
<evidence type="ECO:0000256" key="2">
    <source>
        <dbReference type="PROSITE-ProRule" id="PRU00176"/>
    </source>
</evidence>
<feature type="compositionally biased region" description="Low complexity" evidence="3">
    <location>
        <begin position="133"/>
        <end position="145"/>
    </location>
</feature>
<dbReference type="SMART" id="SM00360">
    <property type="entry name" value="RRM"/>
    <property type="match status" value="1"/>
</dbReference>
<sequence>MDSEMMETSSASKAKGPVLTSRRTVYLGGLSEEVHEAILRATCVPFGPVKSVDIPRDYKKGTHRGFGFVEFDDPDDAAEAIFNLHGSELYGRTLNVSVAQPHQVKLGSERAVWSTDEWFKEQTEGQGSYGSSNNAAAENEAADAVALKENAPVQ</sequence>
<dbReference type="Gene3D" id="3.30.70.330">
    <property type="match status" value="1"/>
</dbReference>
<feature type="domain" description="RRM" evidence="4">
    <location>
        <begin position="23"/>
        <end position="101"/>
    </location>
</feature>
<dbReference type="SUPFAM" id="SSF54928">
    <property type="entry name" value="RNA-binding domain, RBD"/>
    <property type="match status" value="1"/>
</dbReference>
<gene>
    <name evidence="5" type="ORF">LDAN0321_LOCUS6257</name>
</gene>